<evidence type="ECO:0000256" key="4">
    <source>
        <dbReference type="ARBA" id="ARBA00022989"/>
    </source>
</evidence>
<accession>A0ABU3H065</accession>
<gene>
    <name evidence="10" type="ORF">QE417_004338</name>
</gene>
<comment type="similarity">
    <text evidence="6">Belongs to the YccS/YhfK family.</text>
</comment>
<feature type="transmembrane region" description="Helical" evidence="7">
    <location>
        <begin position="391"/>
        <end position="411"/>
    </location>
</feature>
<evidence type="ECO:0000256" key="2">
    <source>
        <dbReference type="ARBA" id="ARBA00022475"/>
    </source>
</evidence>
<name>A0ABU3H065_9SPHI</name>
<evidence type="ECO:0000259" key="8">
    <source>
        <dbReference type="Pfam" id="PF12805"/>
    </source>
</evidence>
<feature type="transmembrane region" description="Helical" evidence="7">
    <location>
        <begin position="141"/>
        <end position="163"/>
    </location>
</feature>
<evidence type="ECO:0000256" key="3">
    <source>
        <dbReference type="ARBA" id="ARBA00022692"/>
    </source>
</evidence>
<organism evidence="10 11">
    <name type="scientific">Mucilaginibacter terrae</name>
    <dbReference type="NCBI Taxonomy" id="1955052"/>
    <lineage>
        <taxon>Bacteria</taxon>
        <taxon>Pseudomonadati</taxon>
        <taxon>Bacteroidota</taxon>
        <taxon>Sphingobacteriia</taxon>
        <taxon>Sphingobacteriales</taxon>
        <taxon>Sphingobacteriaceae</taxon>
        <taxon>Mucilaginibacter</taxon>
    </lineage>
</organism>
<keyword evidence="3 7" id="KW-0812">Transmembrane</keyword>
<keyword evidence="5 7" id="KW-0472">Membrane</keyword>
<feature type="domain" description="Integral membrane protein YccS N-terminal" evidence="8">
    <location>
        <begin position="73"/>
        <end position="342"/>
    </location>
</feature>
<dbReference type="InterPro" id="IPR049453">
    <property type="entry name" value="Memb_transporter_dom"/>
</dbReference>
<feature type="domain" description="Integral membrane bound transporter" evidence="9">
    <location>
        <begin position="406"/>
        <end position="528"/>
    </location>
</feature>
<evidence type="ECO:0000256" key="6">
    <source>
        <dbReference type="ARBA" id="ARBA00043993"/>
    </source>
</evidence>
<protein>
    <submittedName>
        <fullName evidence="10">Membrane protein (TIGR01666 family)</fullName>
    </submittedName>
</protein>
<sequence>MKWLAVKKKISYFLSSEFFTDALRTTISIILPVWTLFALGKPQIAVTVGVGTLLASLTEASGTSNDKKTGSLVSIILFFFAALVTSFCWPYPWLMGIVMFIFCLGFSMLSALGNRFSIIGTTAIALCIFIIGLKPHNGFEFSAYLLTGGICYYIISLIQVWLWPFRSLRQAVAECVNATALYMKARTSFYNYNIPLENCYHNIIPLHTLVNEKQEAVRDLLLRDKLAMHPDNKNGQRLLKIATQVIDLYERITTVHFDYQHFRKEFGFTGALEIVSRLVEIMALELEQASHAFYLNRKNQPDLHTNEIEYLESRLNYVIEKESPANALLLHGLKQNIDDINSRIQQLKTMLYGEDQLPVAEDEALTYESLLTYQPQTFTQLKSHFSLKSPVFRFSLRLTIACVFGYCLGQILPLGNYSYWIMLTVIIVMKPAYSITKTRNKQRLVGTLIGVGVGLLLLATIQSATVLIAISLVFLLGFYTFYRSRFVLGVMFITPMVMITLHIYSGRQTVFIIERVYDTLIGCGIALAASYVFPVWEKHGLSDNIKEVLKANYAYLESLYEQLTGQQPAFNDYKLLRKNVYTKLANFSAAFQRLLQEPHKAEVSIERLQRFQALNHQLYGSVASLILHDANSQHNVQNQALTAEALHNLQSCISTTDEPPPDSLYNQDSSIEPAGTQFRNILNITAELKHLYAELEKR</sequence>
<keyword evidence="2" id="KW-1003">Cell membrane</keyword>
<evidence type="ECO:0000256" key="7">
    <source>
        <dbReference type="SAM" id="Phobius"/>
    </source>
</evidence>
<dbReference type="PANTHER" id="PTHR30509">
    <property type="entry name" value="P-HYDROXYBENZOIC ACID EFFLUX PUMP SUBUNIT-RELATED"/>
    <property type="match status" value="1"/>
</dbReference>
<dbReference type="Pfam" id="PF12805">
    <property type="entry name" value="FUSC-like"/>
    <property type="match status" value="1"/>
</dbReference>
<dbReference type="Proteomes" id="UP001258315">
    <property type="component" value="Unassembled WGS sequence"/>
</dbReference>
<evidence type="ECO:0000313" key="11">
    <source>
        <dbReference type="Proteomes" id="UP001258315"/>
    </source>
</evidence>
<feature type="transmembrane region" description="Helical" evidence="7">
    <location>
        <begin position="447"/>
        <end position="480"/>
    </location>
</feature>
<evidence type="ECO:0000313" key="10">
    <source>
        <dbReference type="EMBL" id="MDT3405266.1"/>
    </source>
</evidence>
<dbReference type="Pfam" id="PF13515">
    <property type="entry name" value="FUSC_2"/>
    <property type="match status" value="1"/>
</dbReference>
<evidence type="ECO:0000256" key="1">
    <source>
        <dbReference type="ARBA" id="ARBA00004651"/>
    </source>
</evidence>
<dbReference type="InterPro" id="IPR032692">
    <property type="entry name" value="YccS_N"/>
</dbReference>
<feature type="transmembrane region" description="Helical" evidence="7">
    <location>
        <begin position="417"/>
        <end position="435"/>
    </location>
</feature>
<keyword evidence="4 7" id="KW-1133">Transmembrane helix</keyword>
<comment type="subcellular location">
    <subcellularLocation>
        <location evidence="1">Cell membrane</location>
        <topology evidence="1">Multi-pass membrane protein</topology>
    </subcellularLocation>
</comment>
<feature type="transmembrane region" description="Helical" evidence="7">
    <location>
        <begin position="516"/>
        <end position="536"/>
    </location>
</feature>
<evidence type="ECO:0000259" key="9">
    <source>
        <dbReference type="Pfam" id="PF13515"/>
    </source>
</evidence>
<feature type="transmembrane region" description="Helical" evidence="7">
    <location>
        <begin position="69"/>
        <end position="87"/>
    </location>
</feature>
<keyword evidence="11" id="KW-1185">Reference proteome</keyword>
<feature type="transmembrane region" description="Helical" evidence="7">
    <location>
        <begin position="40"/>
        <end position="57"/>
    </location>
</feature>
<comment type="caution">
    <text evidence="10">The sequence shown here is derived from an EMBL/GenBank/DDBJ whole genome shotgun (WGS) entry which is preliminary data.</text>
</comment>
<dbReference type="PANTHER" id="PTHR30509:SF8">
    <property type="entry name" value="INNER MEMBRANE PROTEIN YCCS"/>
    <property type="match status" value="1"/>
</dbReference>
<evidence type="ECO:0000256" key="5">
    <source>
        <dbReference type="ARBA" id="ARBA00023136"/>
    </source>
</evidence>
<reference evidence="11" key="1">
    <citation type="submission" date="2023-07" db="EMBL/GenBank/DDBJ databases">
        <title>Functional and genomic diversity of the sorghum phyllosphere microbiome.</title>
        <authorList>
            <person name="Shade A."/>
        </authorList>
    </citation>
    <scope>NUCLEOTIDE SEQUENCE [LARGE SCALE GENOMIC DNA]</scope>
    <source>
        <strain evidence="11">SORGH_AS_0422</strain>
    </source>
</reference>
<proteinExistence type="inferred from homology"/>
<feature type="transmembrane region" description="Helical" evidence="7">
    <location>
        <begin position="116"/>
        <end position="135"/>
    </location>
</feature>
<dbReference type="EMBL" id="JAVLVU010000001">
    <property type="protein sequence ID" value="MDT3405266.1"/>
    <property type="molecule type" value="Genomic_DNA"/>
</dbReference>
<feature type="transmembrane region" description="Helical" evidence="7">
    <location>
        <begin position="486"/>
        <end position="504"/>
    </location>
</feature>
<dbReference type="RefSeq" id="WP_311953618.1">
    <property type="nucleotide sequence ID" value="NZ_JAVLVU010000001.1"/>
</dbReference>